<evidence type="ECO:0000313" key="2">
    <source>
        <dbReference type="Proteomes" id="UP000028582"/>
    </source>
</evidence>
<reference evidence="1 2" key="1">
    <citation type="submission" date="2013-11" db="EMBL/GenBank/DDBJ databases">
        <title>The Genome Sequence of Phytophthora parasitica P1976.</title>
        <authorList>
            <consortium name="The Broad Institute Genomics Platform"/>
            <person name="Russ C."/>
            <person name="Tyler B."/>
            <person name="Panabieres F."/>
            <person name="Shan W."/>
            <person name="Tripathy S."/>
            <person name="Grunwald N."/>
            <person name="Machado M."/>
            <person name="Johnson C.S."/>
            <person name="Walker B."/>
            <person name="Young S."/>
            <person name="Zeng Q."/>
            <person name="Gargeya S."/>
            <person name="Fitzgerald M."/>
            <person name="Haas B."/>
            <person name="Abouelleil A."/>
            <person name="Allen A.W."/>
            <person name="Alvarado L."/>
            <person name="Arachchi H.M."/>
            <person name="Berlin A.M."/>
            <person name="Chapman S.B."/>
            <person name="Gainer-Dewar J."/>
            <person name="Goldberg J."/>
            <person name="Griggs A."/>
            <person name="Gujja S."/>
            <person name="Hansen M."/>
            <person name="Howarth C."/>
            <person name="Imamovic A."/>
            <person name="Ireland A."/>
            <person name="Larimer J."/>
            <person name="McCowan C."/>
            <person name="Murphy C."/>
            <person name="Pearson M."/>
            <person name="Poon T.W."/>
            <person name="Priest M."/>
            <person name="Roberts A."/>
            <person name="Saif S."/>
            <person name="Shea T."/>
            <person name="Sisk P."/>
            <person name="Sykes S."/>
            <person name="Wortman J."/>
            <person name="Nusbaum C."/>
            <person name="Birren B."/>
        </authorList>
    </citation>
    <scope>NUCLEOTIDE SEQUENCE [LARGE SCALE GENOMIC DNA]</scope>
    <source>
        <strain evidence="1 2">P1976</strain>
    </source>
</reference>
<sequence length="83" mass="9346">MIAEYAKDVGIPQVSTATSPASLIFQLGKQKLEWHSFKKADKGDSSRRCPRLKMTPKSEHGSKEILHRTFVNLKRLDGFGECL</sequence>
<accession>A0A080ZTD1</accession>
<name>A0A080ZTD1_PHYNI</name>
<dbReference type="AlphaFoldDB" id="A0A080ZTD1"/>
<gene>
    <name evidence="1" type="ORF">F444_13612</name>
</gene>
<protein>
    <submittedName>
        <fullName evidence="1">Uncharacterized protein</fullName>
    </submittedName>
</protein>
<organism evidence="1 2">
    <name type="scientific">Phytophthora nicotianae P1976</name>
    <dbReference type="NCBI Taxonomy" id="1317066"/>
    <lineage>
        <taxon>Eukaryota</taxon>
        <taxon>Sar</taxon>
        <taxon>Stramenopiles</taxon>
        <taxon>Oomycota</taxon>
        <taxon>Peronosporomycetes</taxon>
        <taxon>Peronosporales</taxon>
        <taxon>Peronosporaceae</taxon>
        <taxon>Phytophthora</taxon>
    </lineage>
</organism>
<evidence type="ECO:0000313" key="1">
    <source>
        <dbReference type="EMBL" id="ETO69892.1"/>
    </source>
</evidence>
<dbReference type="Proteomes" id="UP000028582">
    <property type="component" value="Unassembled WGS sequence"/>
</dbReference>
<proteinExistence type="predicted"/>
<dbReference type="EMBL" id="ANJA01002466">
    <property type="protein sequence ID" value="ETO69892.1"/>
    <property type="molecule type" value="Genomic_DNA"/>
</dbReference>
<comment type="caution">
    <text evidence="1">The sequence shown here is derived from an EMBL/GenBank/DDBJ whole genome shotgun (WGS) entry which is preliminary data.</text>
</comment>